<evidence type="ECO:0000256" key="2">
    <source>
        <dbReference type="SAM" id="Phobius"/>
    </source>
</evidence>
<dbReference type="VEuPathDB" id="FungiDB:PCH_Pc15g01060"/>
<proteinExistence type="predicted"/>
<dbReference type="Proteomes" id="UP000000724">
    <property type="component" value="Contig Pc00c15"/>
</dbReference>
<dbReference type="OrthoDB" id="203796at2759"/>
<dbReference type="AlphaFoldDB" id="B6H6Q0"/>
<dbReference type="OMA" id="IHGTHTE"/>
<dbReference type="GeneID" id="8312516"/>
<dbReference type="KEGG" id="pcs:N7525_010043"/>
<gene>
    <name evidence="3" type="ORF">Pc15g01060</name>
    <name evidence="3" type="ORF">PCH_Pc15g01060</name>
</gene>
<dbReference type="HOGENOM" id="CLU_042303_0_1_1"/>
<evidence type="ECO:0000313" key="4">
    <source>
        <dbReference type="Proteomes" id="UP000000724"/>
    </source>
</evidence>
<keyword evidence="4" id="KW-1185">Reference proteome</keyword>
<dbReference type="eggNOG" id="ENOG502S4VJ">
    <property type="taxonomic scope" value="Eukaryota"/>
</dbReference>
<sequence>MGRLHQAGRPASSSHSLHSFDDAPPPYTDNTEPIIAPDQYVRPIQPAQPPTNIRPLRLIDSAYVLPGSENAKPRDKVSLTLDPALSSDCDRLYNVISRQMKLPPRPLLYIHGTHTEVRKGEKKDEYYTVTDFCFALDLAETMLTGWEGDHMGANWRKVQILTDEDVTPAYRGGILRSSTYTLPKSRAAISLSGDTEAILARNNADEQNNTSSLDAKNLMMWCERFCRDPAPVKSFTMHREVRGFNSNAMRNVLSSHIRELNYHGSIGFSLVISQGSVTIYSPHWINRLRMNSFVWWAVVILQLWIITWPVIFFMEKRYEVVHTRWNASLVPESDSPLAKCYPFGRDESSLAEYWAPAVKQAAWTRRHGEGNLLTRMDADRLQGHSTRQLLGLRGASSDTERERRERVNNGEAGFADNVVGLVRGLGEVGQDWRFSAGWGGNRCYGVVGRMMSLELDVVIACFSLRKVLQANERYMPWVLLCIVK</sequence>
<feature type="region of interest" description="Disordered" evidence="1">
    <location>
        <begin position="1"/>
        <end position="34"/>
    </location>
</feature>
<dbReference type="BioCyc" id="PCHR:PC15G01060-MONOMER"/>
<dbReference type="PANTHER" id="PTHR37848:SF1">
    <property type="entry name" value="SUN DOMAIN-CONTAINING PROTEIN"/>
    <property type="match status" value="1"/>
</dbReference>
<organism evidence="3 4">
    <name type="scientific">Penicillium rubens (strain ATCC 28089 / DSM 1075 / NRRL 1951 / Wisconsin 54-1255)</name>
    <name type="common">Penicillium chrysogenum</name>
    <dbReference type="NCBI Taxonomy" id="500485"/>
    <lineage>
        <taxon>Eukaryota</taxon>
        <taxon>Fungi</taxon>
        <taxon>Dikarya</taxon>
        <taxon>Ascomycota</taxon>
        <taxon>Pezizomycotina</taxon>
        <taxon>Eurotiomycetes</taxon>
        <taxon>Eurotiomycetidae</taxon>
        <taxon>Eurotiales</taxon>
        <taxon>Aspergillaceae</taxon>
        <taxon>Penicillium</taxon>
        <taxon>Penicillium chrysogenum species complex</taxon>
    </lineage>
</organism>
<protein>
    <submittedName>
        <fullName evidence="3">Pc15g01060 protein</fullName>
    </submittedName>
</protein>
<accession>B6H6Q0</accession>
<dbReference type="PANTHER" id="PTHR37848">
    <property type="entry name" value="EXPRESSED PROTEIN"/>
    <property type="match status" value="1"/>
</dbReference>
<name>B6H6Q0_PENRW</name>
<keyword evidence="2" id="KW-0472">Membrane</keyword>
<evidence type="ECO:0000313" key="3">
    <source>
        <dbReference type="EMBL" id="CAP82992.1"/>
    </source>
</evidence>
<dbReference type="EMBL" id="AM920430">
    <property type="protein sequence ID" value="CAP82992.1"/>
    <property type="molecule type" value="Genomic_DNA"/>
</dbReference>
<keyword evidence="2" id="KW-1133">Transmembrane helix</keyword>
<keyword evidence="2" id="KW-0812">Transmembrane</keyword>
<feature type="transmembrane region" description="Helical" evidence="2">
    <location>
        <begin position="293"/>
        <end position="314"/>
    </location>
</feature>
<evidence type="ECO:0000256" key="1">
    <source>
        <dbReference type="SAM" id="MobiDB-lite"/>
    </source>
</evidence>
<reference evidence="3 4" key="1">
    <citation type="journal article" date="2008" name="Nat. Biotechnol.">
        <title>Genome sequencing and analysis of the filamentous fungus Penicillium chrysogenum.</title>
        <authorList>
            <person name="van den Berg M.A."/>
            <person name="Albang R."/>
            <person name="Albermann K."/>
            <person name="Badger J.H."/>
            <person name="Daran J.-M."/>
            <person name="Driessen A.J.M."/>
            <person name="Garcia-Estrada C."/>
            <person name="Fedorova N.D."/>
            <person name="Harris D.M."/>
            <person name="Heijne W.H.M."/>
            <person name="Joardar V.S."/>
            <person name="Kiel J.A.K.W."/>
            <person name="Kovalchuk A."/>
            <person name="Martin J.F."/>
            <person name="Nierman W.C."/>
            <person name="Nijland J.G."/>
            <person name="Pronk J.T."/>
            <person name="Roubos J.A."/>
            <person name="van der Klei I.J."/>
            <person name="van Peij N.N.M.E."/>
            <person name="Veenhuis M."/>
            <person name="von Doehren H."/>
            <person name="Wagner C."/>
            <person name="Wortman J.R."/>
            <person name="Bovenberg R.A.L."/>
        </authorList>
    </citation>
    <scope>NUCLEOTIDE SEQUENCE [LARGE SCALE GENOMIC DNA]</scope>
    <source>
        <strain evidence="4">ATCC 28089 / DSM 1075 / NRRL 1951 / Wisconsin 54-1255</strain>
    </source>
</reference>